<evidence type="ECO:0000313" key="1">
    <source>
        <dbReference type="EMBL" id="JAH01119.1"/>
    </source>
</evidence>
<accession>A0A0E9P9D1</accession>
<sequence length="52" mass="6003">MHLFTQIIRTSRRVYVTALAGDKSICLGQWLSVSVLWDRCVCWVLFQPHGNP</sequence>
<reference evidence="1" key="2">
    <citation type="journal article" date="2015" name="Fish Shellfish Immunol.">
        <title>Early steps in the European eel (Anguilla anguilla)-Vibrio vulnificus interaction in the gills: Role of the RtxA13 toxin.</title>
        <authorList>
            <person name="Callol A."/>
            <person name="Pajuelo D."/>
            <person name="Ebbesson L."/>
            <person name="Teles M."/>
            <person name="MacKenzie S."/>
            <person name="Amaro C."/>
        </authorList>
    </citation>
    <scope>NUCLEOTIDE SEQUENCE</scope>
</reference>
<proteinExistence type="predicted"/>
<dbReference type="AlphaFoldDB" id="A0A0E9P9D1"/>
<dbReference type="EMBL" id="GBXM01107458">
    <property type="protein sequence ID" value="JAH01119.1"/>
    <property type="molecule type" value="Transcribed_RNA"/>
</dbReference>
<name>A0A0E9P9D1_ANGAN</name>
<protein>
    <submittedName>
        <fullName evidence="1">Uncharacterized protein</fullName>
    </submittedName>
</protein>
<organism evidence="1">
    <name type="scientific">Anguilla anguilla</name>
    <name type="common">European freshwater eel</name>
    <name type="synonym">Muraena anguilla</name>
    <dbReference type="NCBI Taxonomy" id="7936"/>
    <lineage>
        <taxon>Eukaryota</taxon>
        <taxon>Metazoa</taxon>
        <taxon>Chordata</taxon>
        <taxon>Craniata</taxon>
        <taxon>Vertebrata</taxon>
        <taxon>Euteleostomi</taxon>
        <taxon>Actinopterygii</taxon>
        <taxon>Neopterygii</taxon>
        <taxon>Teleostei</taxon>
        <taxon>Anguilliformes</taxon>
        <taxon>Anguillidae</taxon>
        <taxon>Anguilla</taxon>
    </lineage>
</organism>
<reference evidence="1" key="1">
    <citation type="submission" date="2014-11" db="EMBL/GenBank/DDBJ databases">
        <authorList>
            <person name="Amaro Gonzalez C."/>
        </authorList>
    </citation>
    <scope>NUCLEOTIDE SEQUENCE</scope>
</reference>